<dbReference type="GO" id="GO:0000981">
    <property type="term" value="F:DNA-binding transcription factor activity, RNA polymerase II-specific"/>
    <property type="evidence" value="ECO:0007669"/>
    <property type="project" value="InterPro"/>
</dbReference>
<dbReference type="PANTHER" id="PTHR24333">
    <property type="entry name" value="HOMEO BOX HB9 LIKE A-RELATED"/>
    <property type="match status" value="1"/>
</dbReference>
<keyword evidence="4 5" id="KW-0539">Nucleus</keyword>
<dbReference type="PROSITE" id="PS00027">
    <property type="entry name" value="HOMEOBOX_1"/>
    <property type="match status" value="1"/>
</dbReference>
<reference evidence="9" key="2">
    <citation type="submission" date="2014-05" db="EMBL/GenBank/DDBJ databases">
        <title>The genome and life-stage specific transcriptomes of Globodera pallida elucidate key aspects of plant parasitism by a cyst nematode.</title>
        <authorList>
            <person name="Cotton J.A."/>
            <person name="Lilley C.J."/>
            <person name="Jones L.M."/>
            <person name="Kikuchi T."/>
            <person name="Reid A.J."/>
            <person name="Thorpe P."/>
            <person name="Tsai I.J."/>
            <person name="Beasley H."/>
            <person name="Blok V."/>
            <person name="Cock P.J.A."/>
            <person name="Van den Akker S.E."/>
            <person name="Holroyd N."/>
            <person name="Hunt M."/>
            <person name="Mantelin S."/>
            <person name="Naghra H."/>
            <person name="Pain A."/>
            <person name="Palomares-Rius J.E."/>
            <person name="Zarowiecki M."/>
            <person name="Berriman M."/>
            <person name="Jones J.T."/>
            <person name="Urwin P.E."/>
        </authorList>
    </citation>
    <scope>NUCLEOTIDE SEQUENCE [LARGE SCALE GENOMIC DNA]</scope>
    <source>
        <strain evidence="9">Lindley</strain>
    </source>
</reference>
<feature type="region of interest" description="Disordered" evidence="7">
    <location>
        <begin position="276"/>
        <end position="300"/>
    </location>
</feature>
<evidence type="ECO:0000313" key="10">
    <source>
        <dbReference type="WBParaSite" id="GPLIN_000138000"/>
    </source>
</evidence>
<dbReference type="CDD" id="cd00086">
    <property type="entry name" value="homeodomain"/>
    <property type="match status" value="1"/>
</dbReference>
<keyword evidence="9" id="KW-1185">Reference proteome</keyword>
<dbReference type="InterPro" id="IPR017970">
    <property type="entry name" value="Homeobox_CS"/>
</dbReference>
<dbReference type="PRINTS" id="PR00024">
    <property type="entry name" value="HOMEOBOX"/>
</dbReference>
<name>A0A183BL95_GLOPA</name>
<accession>A0A183BL95</accession>
<dbReference type="InterPro" id="IPR009057">
    <property type="entry name" value="Homeodomain-like_sf"/>
</dbReference>
<dbReference type="WBParaSite" id="GPLIN_000138000">
    <property type="protein sequence ID" value="GPLIN_000138000"/>
    <property type="gene ID" value="GPLIN_000138000"/>
</dbReference>
<dbReference type="InterPro" id="IPR050848">
    <property type="entry name" value="Homeobox_TF"/>
</dbReference>
<feature type="compositionally biased region" description="Basic and acidic residues" evidence="7">
    <location>
        <begin position="30"/>
        <end position="67"/>
    </location>
</feature>
<feature type="DNA-binding region" description="Homeobox" evidence="5">
    <location>
        <begin position="333"/>
        <end position="375"/>
    </location>
</feature>
<dbReference type="AlphaFoldDB" id="A0A183BL95"/>
<dbReference type="Pfam" id="PF00046">
    <property type="entry name" value="Homeodomain"/>
    <property type="match status" value="1"/>
</dbReference>
<evidence type="ECO:0000313" key="9">
    <source>
        <dbReference type="Proteomes" id="UP000050741"/>
    </source>
</evidence>
<sequence>MSSSSSSFAAHQPSVNIVDTQQHRQLQQQRKLEQHSNDVQHHRQRYAEDGPTPEEEKQTEGNRRRSDSSGGQKKNSFSIVRLLLTNSNNNSSSICTGGQHSEEVAEDGGGRAEQELLDLPAHLPMAATLSSSSVPASSSIHPSSSSSAALMLMMHPALPPPPPLTLMDQYMMGIETVLQRQQHHMNHQQQSSAAPKHRWRAAAAEDGDEPINSAGGSHKFVTQSLHCSATVESPSPSDSPLSAPSWPHSSRLFHYETLRLAATMAAAVAASGNPSVQLAEGTDEGHGHPGRGPGSKSYRRRKARTVFSDQQLHGERVEGLGDSSSLLPKGLEHQFNQQNYLSTPERINLANALDLSETQVKTWFQNRRMKQKKVDPGALRGQPTTAEVRKTSPSEAADGSGRQYAPQNNARDRGGTACATIRR</sequence>
<evidence type="ECO:0000256" key="3">
    <source>
        <dbReference type="ARBA" id="ARBA00023155"/>
    </source>
</evidence>
<dbReference type="InterPro" id="IPR001356">
    <property type="entry name" value="HD"/>
</dbReference>
<organism evidence="9 10">
    <name type="scientific">Globodera pallida</name>
    <name type="common">Potato cyst nematode worm</name>
    <name type="synonym">Heterodera pallida</name>
    <dbReference type="NCBI Taxonomy" id="36090"/>
    <lineage>
        <taxon>Eukaryota</taxon>
        <taxon>Metazoa</taxon>
        <taxon>Ecdysozoa</taxon>
        <taxon>Nematoda</taxon>
        <taxon>Chromadorea</taxon>
        <taxon>Rhabditida</taxon>
        <taxon>Tylenchina</taxon>
        <taxon>Tylenchomorpha</taxon>
        <taxon>Tylenchoidea</taxon>
        <taxon>Heteroderidae</taxon>
        <taxon>Heteroderinae</taxon>
        <taxon>Globodera</taxon>
    </lineage>
</organism>
<reference evidence="10" key="3">
    <citation type="submission" date="2016-06" db="UniProtKB">
        <authorList>
            <consortium name="WormBaseParasite"/>
        </authorList>
    </citation>
    <scope>IDENTIFICATION</scope>
</reference>
<dbReference type="SUPFAM" id="SSF46689">
    <property type="entry name" value="Homeodomain-like"/>
    <property type="match status" value="1"/>
</dbReference>
<feature type="compositionally biased region" description="Low complexity" evidence="7">
    <location>
        <begin position="233"/>
        <end position="247"/>
    </location>
</feature>
<feature type="domain" description="Homeobox" evidence="8">
    <location>
        <begin position="331"/>
        <end position="374"/>
    </location>
</feature>
<comment type="subcellular location">
    <subcellularLocation>
        <location evidence="1 5 6">Nucleus</location>
    </subcellularLocation>
</comment>
<feature type="region of interest" description="Disordered" evidence="7">
    <location>
        <begin position="1"/>
        <end position="75"/>
    </location>
</feature>
<dbReference type="Proteomes" id="UP000050741">
    <property type="component" value="Unassembled WGS sequence"/>
</dbReference>
<dbReference type="InterPro" id="IPR020479">
    <property type="entry name" value="HD_metazoa"/>
</dbReference>
<dbReference type="GO" id="GO:0005634">
    <property type="term" value="C:nucleus"/>
    <property type="evidence" value="ECO:0007669"/>
    <property type="project" value="UniProtKB-SubCell"/>
</dbReference>
<reference evidence="9" key="1">
    <citation type="submission" date="2013-12" db="EMBL/GenBank/DDBJ databases">
        <authorList>
            <person name="Aslett M."/>
        </authorList>
    </citation>
    <scope>NUCLEOTIDE SEQUENCE [LARGE SCALE GENOMIC DNA]</scope>
    <source>
        <strain evidence="9">Lindley</strain>
    </source>
</reference>
<keyword evidence="3 5" id="KW-0371">Homeobox</keyword>
<dbReference type="Gene3D" id="1.10.10.60">
    <property type="entry name" value="Homeodomain-like"/>
    <property type="match status" value="1"/>
</dbReference>
<feature type="region of interest" description="Disordered" evidence="7">
    <location>
        <begin position="88"/>
        <end position="110"/>
    </location>
</feature>
<evidence type="ECO:0000256" key="6">
    <source>
        <dbReference type="RuleBase" id="RU000682"/>
    </source>
</evidence>
<protein>
    <submittedName>
        <fullName evidence="10">Homeobox domain-containing protein</fullName>
    </submittedName>
</protein>
<evidence type="ECO:0000256" key="4">
    <source>
        <dbReference type="ARBA" id="ARBA00023242"/>
    </source>
</evidence>
<feature type="compositionally biased region" description="Basic and acidic residues" evidence="7">
    <location>
        <begin position="100"/>
        <end position="110"/>
    </location>
</feature>
<dbReference type="PANTHER" id="PTHR24333:SF8">
    <property type="entry name" value="HOMEOBOX PROTEIN CEH-62"/>
    <property type="match status" value="1"/>
</dbReference>
<feature type="region of interest" description="Disordered" evidence="7">
    <location>
        <begin position="184"/>
        <end position="247"/>
    </location>
</feature>
<dbReference type="GO" id="GO:0003677">
    <property type="term" value="F:DNA binding"/>
    <property type="evidence" value="ECO:0007669"/>
    <property type="project" value="UniProtKB-UniRule"/>
</dbReference>
<evidence type="ECO:0000256" key="5">
    <source>
        <dbReference type="PROSITE-ProRule" id="PRU00108"/>
    </source>
</evidence>
<evidence type="ECO:0000256" key="1">
    <source>
        <dbReference type="ARBA" id="ARBA00004123"/>
    </source>
</evidence>
<dbReference type="SMART" id="SM00389">
    <property type="entry name" value="HOX"/>
    <property type="match status" value="1"/>
</dbReference>
<evidence type="ECO:0000256" key="7">
    <source>
        <dbReference type="SAM" id="MobiDB-lite"/>
    </source>
</evidence>
<keyword evidence="2 5" id="KW-0238">DNA-binding</keyword>
<evidence type="ECO:0000256" key="2">
    <source>
        <dbReference type="ARBA" id="ARBA00023125"/>
    </source>
</evidence>
<evidence type="ECO:0000259" key="8">
    <source>
        <dbReference type="PROSITE" id="PS50071"/>
    </source>
</evidence>
<dbReference type="PROSITE" id="PS50071">
    <property type="entry name" value="HOMEOBOX_2"/>
    <property type="match status" value="1"/>
</dbReference>
<proteinExistence type="predicted"/>
<feature type="region of interest" description="Disordered" evidence="7">
    <location>
        <begin position="369"/>
        <end position="423"/>
    </location>
</feature>
<feature type="compositionally biased region" description="Polar residues" evidence="7">
    <location>
        <begin position="220"/>
        <end position="232"/>
    </location>
</feature>